<feature type="compositionally biased region" description="Basic and acidic residues" evidence="2">
    <location>
        <begin position="578"/>
        <end position="587"/>
    </location>
</feature>
<keyword evidence="4" id="KW-1185">Reference proteome</keyword>
<dbReference type="RefSeq" id="YP_008058435.1">
    <property type="nucleotide sequence ID" value="NC_021319.1"/>
</dbReference>
<evidence type="ECO:0000313" key="3">
    <source>
        <dbReference type="EMBL" id="AGM11842.1"/>
    </source>
</evidence>
<feature type="region of interest" description="Disordered" evidence="2">
    <location>
        <begin position="572"/>
        <end position="617"/>
    </location>
</feature>
<sequence>MVMSSETTQQTDDPYSVEVLRDLLPGRLGSEGTRAAICAIRNPDANAAQIAAKTGLASTYTVGNALRSLLLGEAPDYQASANQVHERRGGTRDAQSYEELTEKQQAVVDFAARHPEYVEERTYGEVAETIHEQDGTSVGETYVGTVLRKYREILHQRRAQVAAEDGSEDEVEQATQDMTVREVLEAAGYDLPDKNLDSMPERGPEKPEGQATLGETHEAEASEGEQGFQSGTEVQEDEQPTSSTYLDEGWLAQHADVPGADQAQRLPDEADDEDVKQNTAYWAYVNGVAPYGVFVSLTNPVHGDDVSGLVAGERLYGKKGTLERGDPLVVELDHRNAKGLAFTDWRLLHPDEVQAQQEQEQADSEAEQDAGEGTEDEDGEQEQPDSEDDSLLAVQPDSEVLAALDERVAQQAQQMEVLASRIDTLREDAVFASEVQEFATEVDNRLDDLADAVDTVETAQAGTVQEALETAEATAEQAEASEQEARAAQQKVNSLQQMVNSLAEQVQQATAATGSGLGRVLEDVQRLQGEDADLASYSYQQQDGTVTLHVQADLPEDETADTEQVPECHECGAPLGGEWRDMNETAKQHGTQPAACPQCGGNPLPPVGGTQEDTSDE</sequence>
<name>R4TM91_9CAUD</name>
<dbReference type="EMBL" id="KC292028">
    <property type="protein sequence ID" value="AGM11842.1"/>
    <property type="molecule type" value="Genomic_DNA"/>
</dbReference>
<dbReference type="KEGG" id="vg:16193674"/>
<evidence type="ECO:0000256" key="2">
    <source>
        <dbReference type="SAM" id="MobiDB-lite"/>
    </source>
</evidence>
<feature type="region of interest" description="Disordered" evidence="2">
    <location>
        <begin position="188"/>
        <end position="242"/>
    </location>
</feature>
<accession>R4TM91</accession>
<feature type="region of interest" description="Disordered" evidence="2">
    <location>
        <begin position="354"/>
        <end position="391"/>
    </location>
</feature>
<proteinExistence type="predicted"/>
<keyword evidence="1" id="KW-0175">Coiled coil</keyword>
<organism evidence="3 4">
    <name type="scientific">Haloarcula californiae tailed virus 2</name>
    <dbReference type="NCBI Taxonomy" id="1273747"/>
    <lineage>
        <taxon>Viruses</taxon>
        <taxon>Duplodnaviria</taxon>
        <taxon>Heunggongvirae</taxon>
        <taxon>Uroviricota</taxon>
        <taxon>Caudoviricetes</taxon>
        <taxon>Saparoviridae</taxon>
        <taxon>Samsavirus</taxon>
        <taxon>Samsavirus crystalli</taxon>
        <taxon>Samsavirus HCTV2</taxon>
    </lineage>
</organism>
<evidence type="ECO:0000256" key="1">
    <source>
        <dbReference type="SAM" id="Coils"/>
    </source>
</evidence>
<feature type="compositionally biased region" description="Acidic residues" evidence="2">
    <location>
        <begin position="360"/>
        <end position="390"/>
    </location>
</feature>
<protein>
    <submittedName>
        <fullName evidence="3">Uncharacterized protein</fullName>
    </submittedName>
</protein>
<feature type="compositionally biased region" description="Basic and acidic residues" evidence="2">
    <location>
        <begin position="191"/>
        <end position="208"/>
    </location>
</feature>
<dbReference type="GeneID" id="16193674"/>
<feature type="coiled-coil region" evidence="1">
    <location>
        <begin position="401"/>
        <end position="428"/>
    </location>
</feature>
<feature type="coiled-coil region" evidence="1">
    <location>
        <begin position="461"/>
        <end position="512"/>
    </location>
</feature>
<reference evidence="3 4" key="1">
    <citation type="submission" date="2012-12" db="EMBL/GenBank/DDBJ databases">
        <authorList>
            <person name="Sencilo A."/>
            <person name="Jacobs-Sera D."/>
            <person name="Russell D.A."/>
            <person name="Ko C."/>
            <person name="Bowman C.A."/>
            <person name="Atanasova N."/>
            <person name="Osterlund E."/>
            <person name="Oksanen H.M."/>
            <person name="Bamford D.H."/>
            <person name="Hatfull G.F."/>
            <person name="Roine E."/>
            <person name="Hendrix R.W."/>
        </authorList>
    </citation>
    <scope>NUCLEOTIDE SEQUENCE [LARGE SCALE GENOMIC DNA]</scope>
</reference>
<gene>
    <name evidence="3" type="primary">73</name>
    <name evidence="3" type="ORF">HCTV2_73</name>
</gene>
<evidence type="ECO:0000313" key="4">
    <source>
        <dbReference type="Proteomes" id="UP000204143"/>
    </source>
</evidence>
<dbReference type="Proteomes" id="UP000204143">
    <property type="component" value="Segment"/>
</dbReference>